<dbReference type="InterPro" id="IPR011701">
    <property type="entry name" value="MFS"/>
</dbReference>
<evidence type="ECO:0000256" key="8">
    <source>
        <dbReference type="RuleBase" id="RU365088"/>
    </source>
</evidence>
<feature type="transmembrane region" description="Helical" evidence="8">
    <location>
        <begin position="44"/>
        <end position="60"/>
    </location>
</feature>
<dbReference type="RefSeq" id="WP_376867345.1">
    <property type="nucleotide sequence ID" value="NZ_JBHRYB010000013.1"/>
</dbReference>
<dbReference type="PROSITE" id="PS00216">
    <property type="entry name" value="SUGAR_TRANSPORT_1"/>
    <property type="match status" value="1"/>
</dbReference>
<feature type="transmembrane region" description="Helical" evidence="8">
    <location>
        <begin position="242"/>
        <end position="261"/>
    </location>
</feature>
<evidence type="ECO:0000313" key="10">
    <source>
        <dbReference type="EMBL" id="MFC3681126.1"/>
    </source>
</evidence>
<feature type="transmembrane region" description="Helical" evidence="8">
    <location>
        <begin position="72"/>
        <end position="91"/>
    </location>
</feature>
<comment type="similarity">
    <text evidence="2 8">Belongs to the major facilitator superfamily. Bcr/CmlA family.</text>
</comment>
<dbReference type="NCBIfam" id="NF008314">
    <property type="entry name" value="PRK11102.1"/>
    <property type="match status" value="1"/>
</dbReference>
<dbReference type="Pfam" id="PF07690">
    <property type="entry name" value="MFS_1"/>
    <property type="match status" value="1"/>
</dbReference>
<gene>
    <name evidence="10" type="ORF">ACFOMG_13560</name>
</gene>
<protein>
    <recommendedName>
        <fullName evidence="8">Bcr/CflA family efflux transporter</fullName>
    </recommendedName>
</protein>
<keyword evidence="5 8" id="KW-0812">Transmembrane</keyword>
<evidence type="ECO:0000313" key="11">
    <source>
        <dbReference type="Proteomes" id="UP001595722"/>
    </source>
</evidence>
<keyword evidence="7 8" id="KW-0472">Membrane</keyword>
<feature type="transmembrane region" description="Helical" evidence="8">
    <location>
        <begin position="209"/>
        <end position="230"/>
    </location>
</feature>
<dbReference type="InterPro" id="IPR036259">
    <property type="entry name" value="MFS_trans_sf"/>
</dbReference>
<evidence type="ECO:0000256" key="6">
    <source>
        <dbReference type="ARBA" id="ARBA00022989"/>
    </source>
</evidence>
<reference evidence="11" key="1">
    <citation type="journal article" date="2019" name="Int. J. Syst. Evol. Microbiol.">
        <title>The Global Catalogue of Microorganisms (GCM) 10K type strain sequencing project: providing services to taxonomists for standard genome sequencing and annotation.</title>
        <authorList>
            <consortium name="The Broad Institute Genomics Platform"/>
            <consortium name="The Broad Institute Genome Sequencing Center for Infectious Disease"/>
            <person name="Wu L."/>
            <person name="Ma J."/>
        </authorList>
    </citation>
    <scope>NUCLEOTIDE SEQUENCE [LARGE SCALE GENOMIC DNA]</scope>
    <source>
        <strain evidence="11">KCTC 42424</strain>
    </source>
</reference>
<comment type="subcellular location">
    <subcellularLocation>
        <location evidence="8">Cell inner membrane</location>
        <topology evidence="8">Multi-pass membrane protein</topology>
    </subcellularLocation>
    <subcellularLocation>
        <location evidence="1">Cell membrane</location>
        <topology evidence="1">Multi-pass membrane protein</topology>
    </subcellularLocation>
</comment>
<evidence type="ECO:0000259" key="9">
    <source>
        <dbReference type="PROSITE" id="PS50850"/>
    </source>
</evidence>
<keyword evidence="4" id="KW-1003">Cell membrane</keyword>
<feature type="transmembrane region" description="Helical" evidence="8">
    <location>
        <begin position="273"/>
        <end position="293"/>
    </location>
</feature>
<dbReference type="SUPFAM" id="SSF103473">
    <property type="entry name" value="MFS general substrate transporter"/>
    <property type="match status" value="1"/>
</dbReference>
<sequence length="393" mass="42837">MKRLPLPLLLALFTAIPPLAIDMYLPAMALMANDLATDIHKVELSVSAFLIGFAVGQIAGGPLSDRIGRRPVILFGIALFSLTSVFLINVQDLDQLLLLRVLQAIGGGMASVNSAAIVRDRYQGKDVAKTLSLVAMIMMLAPLIAPLLGSLVVRFGQWRDIFTLLSAYAFVVLMILSWQLEESHPPEKRQKSSPWGNYLSIIRHPVARYYVLALAFAFTTMFVFITASSYLYLDHFGQSSDAFPWLFGANVVVMMTMNRLNMILLRRFSSPQLLFAGILLQLGATLALTLLFASGQPSLATTVTLIAFSVGSIGLVAANAISLVLHYFHHISGSATALIGVSEFCLGALFGYLWSLLHNHTPLPMMLMMAVSACLALLCVLLARRVQHSDKVA</sequence>
<feature type="transmembrane region" description="Helical" evidence="8">
    <location>
        <begin position="161"/>
        <end position="180"/>
    </location>
</feature>
<keyword evidence="11" id="KW-1185">Reference proteome</keyword>
<dbReference type="Proteomes" id="UP001595722">
    <property type="component" value="Unassembled WGS sequence"/>
</dbReference>
<dbReference type="PANTHER" id="PTHR23502">
    <property type="entry name" value="MAJOR FACILITATOR SUPERFAMILY"/>
    <property type="match status" value="1"/>
</dbReference>
<evidence type="ECO:0000256" key="2">
    <source>
        <dbReference type="ARBA" id="ARBA00006236"/>
    </source>
</evidence>
<proteinExistence type="inferred from homology"/>
<evidence type="ECO:0000256" key="4">
    <source>
        <dbReference type="ARBA" id="ARBA00022475"/>
    </source>
</evidence>
<feature type="transmembrane region" description="Helical" evidence="8">
    <location>
        <begin position="305"/>
        <end position="328"/>
    </location>
</feature>
<dbReference type="EMBL" id="JBHRYB010000013">
    <property type="protein sequence ID" value="MFC3681126.1"/>
    <property type="molecule type" value="Genomic_DNA"/>
</dbReference>
<comment type="caution">
    <text evidence="8">Lacks conserved residue(s) required for the propagation of feature annotation.</text>
</comment>
<comment type="caution">
    <text evidence="10">The sequence shown here is derived from an EMBL/GenBank/DDBJ whole genome shotgun (WGS) entry which is preliminary data.</text>
</comment>
<dbReference type="CDD" id="cd17320">
    <property type="entry name" value="MFS_MdfA_MDR_like"/>
    <property type="match status" value="1"/>
</dbReference>
<feature type="transmembrane region" description="Helical" evidence="8">
    <location>
        <begin position="97"/>
        <end position="118"/>
    </location>
</feature>
<dbReference type="PROSITE" id="PS50850">
    <property type="entry name" value="MFS"/>
    <property type="match status" value="1"/>
</dbReference>
<dbReference type="InterPro" id="IPR005829">
    <property type="entry name" value="Sugar_transporter_CS"/>
</dbReference>
<dbReference type="InterPro" id="IPR020846">
    <property type="entry name" value="MFS_dom"/>
</dbReference>
<feature type="domain" description="Major facilitator superfamily (MFS) profile" evidence="9">
    <location>
        <begin position="6"/>
        <end position="388"/>
    </location>
</feature>
<keyword evidence="6 8" id="KW-1133">Transmembrane helix</keyword>
<feature type="transmembrane region" description="Helical" evidence="8">
    <location>
        <begin position="130"/>
        <end position="155"/>
    </location>
</feature>
<evidence type="ECO:0000256" key="5">
    <source>
        <dbReference type="ARBA" id="ARBA00022692"/>
    </source>
</evidence>
<evidence type="ECO:0000256" key="1">
    <source>
        <dbReference type="ARBA" id="ARBA00004651"/>
    </source>
</evidence>
<dbReference type="InterPro" id="IPR004812">
    <property type="entry name" value="Efflux_drug-R_Bcr/CmlA"/>
</dbReference>
<feature type="transmembrane region" description="Helical" evidence="8">
    <location>
        <begin position="363"/>
        <end position="383"/>
    </location>
</feature>
<evidence type="ECO:0000256" key="3">
    <source>
        <dbReference type="ARBA" id="ARBA00022448"/>
    </source>
</evidence>
<dbReference type="NCBIfam" id="TIGR00710">
    <property type="entry name" value="efflux_Bcr_CflA"/>
    <property type="match status" value="1"/>
</dbReference>
<accession>A0ABV7VWL6</accession>
<evidence type="ECO:0000256" key="7">
    <source>
        <dbReference type="ARBA" id="ARBA00023136"/>
    </source>
</evidence>
<dbReference type="Gene3D" id="1.20.1720.10">
    <property type="entry name" value="Multidrug resistance protein D"/>
    <property type="match status" value="1"/>
</dbReference>
<feature type="transmembrane region" description="Helical" evidence="8">
    <location>
        <begin position="335"/>
        <end position="357"/>
    </location>
</feature>
<name>A0ABV7VWL6_9GAMM</name>
<keyword evidence="8" id="KW-0997">Cell inner membrane</keyword>
<keyword evidence="3 8" id="KW-0813">Transport</keyword>
<organism evidence="10 11">
    <name type="scientific">Bacterioplanoides pacificum</name>
    <dbReference type="NCBI Taxonomy" id="1171596"/>
    <lineage>
        <taxon>Bacteria</taxon>
        <taxon>Pseudomonadati</taxon>
        <taxon>Pseudomonadota</taxon>
        <taxon>Gammaproteobacteria</taxon>
        <taxon>Oceanospirillales</taxon>
        <taxon>Oceanospirillaceae</taxon>
        <taxon>Bacterioplanoides</taxon>
    </lineage>
</organism>
<dbReference type="PANTHER" id="PTHR23502:SF132">
    <property type="entry name" value="POLYAMINE TRANSPORTER 2-RELATED"/>
    <property type="match status" value="1"/>
</dbReference>